<reference evidence="3" key="1">
    <citation type="submission" date="2017-06" db="EMBL/GenBank/DDBJ databases">
        <authorList>
            <person name="Varghese N."/>
            <person name="Submissions S."/>
        </authorList>
    </citation>
    <scope>NUCLEOTIDE SEQUENCE [LARGE SCALE GENOMIC DNA]</scope>
    <source>
        <strain evidence="3">CIP 108523</strain>
    </source>
</reference>
<name>A0A239H797_9PSED</name>
<gene>
    <name evidence="2" type="ORF">SAMN05216255_3330</name>
</gene>
<sequence>MYLRHLTLIGLLGLLSACASDPAAPVASQPETKTAAATAATPAHLREISGNLIGVPDGAMAEVALLVIGSNGLPAQLLGNIQLRGNGSTLPFRLVFNPAAFDHGIRVELRGRANLEGRLIQHMPTQLIRSAQNQTLGDIRMQVAP</sequence>
<keyword evidence="2" id="KW-0449">Lipoprotein</keyword>
<dbReference type="Proteomes" id="UP000242915">
    <property type="component" value="Unassembled WGS sequence"/>
</dbReference>
<organism evidence="2 3">
    <name type="scientific">Pseudomonas segetis</name>
    <dbReference type="NCBI Taxonomy" id="298908"/>
    <lineage>
        <taxon>Bacteria</taxon>
        <taxon>Pseudomonadati</taxon>
        <taxon>Pseudomonadota</taxon>
        <taxon>Gammaproteobacteria</taxon>
        <taxon>Pseudomonadales</taxon>
        <taxon>Pseudomonadaceae</taxon>
        <taxon>Pseudomonas</taxon>
    </lineage>
</organism>
<keyword evidence="1" id="KW-0732">Signal</keyword>
<accession>A0A239H797</accession>
<dbReference type="AlphaFoldDB" id="A0A239H797"/>
<evidence type="ECO:0000313" key="3">
    <source>
        <dbReference type="Proteomes" id="UP000242915"/>
    </source>
</evidence>
<feature type="chain" id="PRO_5012308727" evidence="1">
    <location>
        <begin position="20"/>
        <end position="145"/>
    </location>
</feature>
<proteinExistence type="predicted"/>
<keyword evidence="3" id="KW-1185">Reference proteome</keyword>
<feature type="signal peptide" evidence="1">
    <location>
        <begin position="1"/>
        <end position="19"/>
    </location>
</feature>
<dbReference type="RefSeq" id="WP_089360577.1">
    <property type="nucleotide sequence ID" value="NZ_FZOG01000004.1"/>
</dbReference>
<protein>
    <submittedName>
        <fullName evidence="2">Uncharacterized lipoprotein YbaY</fullName>
    </submittedName>
</protein>
<dbReference type="EMBL" id="FZOG01000004">
    <property type="protein sequence ID" value="SNS77306.1"/>
    <property type="molecule type" value="Genomic_DNA"/>
</dbReference>
<evidence type="ECO:0000256" key="1">
    <source>
        <dbReference type="SAM" id="SignalP"/>
    </source>
</evidence>
<dbReference type="PROSITE" id="PS51257">
    <property type="entry name" value="PROKAR_LIPOPROTEIN"/>
    <property type="match status" value="1"/>
</dbReference>
<evidence type="ECO:0000313" key="2">
    <source>
        <dbReference type="EMBL" id="SNS77306.1"/>
    </source>
</evidence>